<reference evidence="4 5" key="1">
    <citation type="submission" date="2014-05" db="EMBL/GenBank/DDBJ databases">
        <title>Draft Genome Sequence of Kitasatospora cheerisanensis KCTC 2395.</title>
        <authorList>
            <person name="Nam D.H."/>
        </authorList>
    </citation>
    <scope>NUCLEOTIDE SEQUENCE [LARGE SCALE GENOMIC DNA]</scope>
    <source>
        <strain evidence="4 5">KCTC 2395</strain>
    </source>
</reference>
<feature type="transmembrane region" description="Helical" evidence="2">
    <location>
        <begin position="209"/>
        <end position="227"/>
    </location>
</feature>
<dbReference type="SUPFAM" id="SSF48317">
    <property type="entry name" value="Acid phosphatase/Vanadium-dependent haloperoxidase"/>
    <property type="match status" value="1"/>
</dbReference>
<sequence length="266" mass="28096">MTRPLGRPRRPRFSPRTADLRLGVRLLAAVAAFAVAAVPVALLLVLVEAHWGPLHRLDESAAVGLHRAVRAHPALLGVVRTFSDRVWDPVTMRLLVALAAGLLLWRRAWRLALWAAGTVAASALIGAAVKLAVARARPSLPDPVAHAPGFSFPSGHAMTAATCCAVLLLVLLPLLRPALRRVAWAVAVVSVLGVGFTRVALGVHWVSDVLAGWLLGLGLVAATAWAFDGWRRDTGRPAAPVTEGLEPELADDDQPAGPEGPEGRAE</sequence>
<feature type="domain" description="Phosphatidic acid phosphatase type 2/haloperoxidase" evidence="3">
    <location>
        <begin position="111"/>
        <end position="224"/>
    </location>
</feature>
<comment type="caution">
    <text evidence="4">The sequence shown here is derived from an EMBL/GenBank/DDBJ whole genome shotgun (WGS) entry which is preliminary data.</text>
</comment>
<keyword evidence="2" id="KW-1133">Transmembrane helix</keyword>
<evidence type="ECO:0000256" key="2">
    <source>
        <dbReference type="SAM" id="Phobius"/>
    </source>
</evidence>
<dbReference type="InterPro" id="IPR000326">
    <property type="entry name" value="PAP2/HPO"/>
</dbReference>
<feature type="transmembrane region" description="Helical" evidence="2">
    <location>
        <begin position="112"/>
        <end position="134"/>
    </location>
</feature>
<feature type="transmembrane region" description="Helical" evidence="2">
    <location>
        <begin position="86"/>
        <end position="105"/>
    </location>
</feature>
<dbReference type="OrthoDB" id="5289372at2"/>
<dbReference type="eggNOG" id="COG0671">
    <property type="taxonomic scope" value="Bacteria"/>
</dbReference>
<dbReference type="Pfam" id="PF01569">
    <property type="entry name" value="PAP2"/>
    <property type="match status" value="1"/>
</dbReference>
<dbReference type="Gene3D" id="1.20.144.10">
    <property type="entry name" value="Phosphatidic acid phosphatase type 2/haloperoxidase"/>
    <property type="match status" value="1"/>
</dbReference>
<evidence type="ECO:0000313" key="4">
    <source>
        <dbReference type="EMBL" id="KDN81227.1"/>
    </source>
</evidence>
<dbReference type="RefSeq" id="WP_035869312.1">
    <property type="nucleotide sequence ID" value="NZ_KK853997.1"/>
</dbReference>
<gene>
    <name evidence="4" type="ORF">KCH_70380</name>
</gene>
<dbReference type="SMART" id="SM00014">
    <property type="entry name" value="acidPPc"/>
    <property type="match status" value="1"/>
</dbReference>
<protein>
    <submittedName>
        <fullName evidence="4">Phosphoesterase</fullName>
    </submittedName>
</protein>
<feature type="compositionally biased region" description="Acidic residues" evidence="1">
    <location>
        <begin position="245"/>
        <end position="254"/>
    </location>
</feature>
<feature type="transmembrane region" description="Helical" evidence="2">
    <location>
        <begin position="182"/>
        <end position="203"/>
    </location>
</feature>
<feature type="transmembrane region" description="Helical" evidence="2">
    <location>
        <begin position="22"/>
        <end position="47"/>
    </location>
</feature>
<name>A0A066YJB6_9ACTN</name>
<proteinExistence type="predicted"/>
<organism evidence="4 5">
    <name type="scientific">Kitasatospora cheerisanensis KCTC 2395</name>
    <dbReference type="NCBI Taxonomy" id="1348663"/>
    <lineage>
        <taxon>Bacteria</taxon>
        <taxon>Bacillati</taxon>
        <taxon>Actinomycetota</taxon>
        <taxon>Actinomycetes</taxon>
        <taxon>Kitasatosporales</taxon>
        <taxon>Streptomycetaceae</taxon>
        <taxon>Kitasatospora</taxon>
    </lineage>
</organism>
<feature type="transmembrane region" description="Helical" evidence="2">
    <location>
        <begin position="154"/>
        <end position="175"/>
    </location>
</feature>
<keyword evidence="5" id="KW-1185">Reference proteome</keyword>
<dbReference type="PANTHER" id="PTHR14969">
    <property type="entry name" value="SPHINGOSINE-1-PHOSPHATE PHOSPHOHYDROLASE"/>
    <property type="match status" value="1"/>
</dbReference>
<dbReference type="Proteomes" id="UP000027178">
    <property type="component" value="Unassembled WGS sequence"/>
</dbReference>
<dbReference type="HOGENOM" id="CLU_072573_3_1_11"/>
<dbReference type="InterPro" id="IPR036938">
    <property type="entry name" value="PAP2/HPO_sf"/>
</dbReference>
<evidence type="ECO:0000313" key="5">
    <source>
        <dbReference type="Proteomes" id="UP000027178"/>
    </source>
</evidence>
<evidence type="ECO:0000256" key="1">
    <source>
        <dbReference type="SAM" id="MobiDB-lite"/>
    </source>
</evidence>
<keyword evidence="2" id="KW-0812">Transmembrane</keyword>
<accession>A0A066YJB6</accession>
<dbReference type="PANTHER" id="PTHR14969:SF13">
    <property type="entry name" value="AT30094P"/>
    <property type="match status" value="1"/>
</dbReference>
<dbReference type="AlphaFoldDB" id="A0A066YJB6"/>
<dbReference type="PATRIC" id="fig|1348663.4.peg.6811"/>
<keyword evidence="2" id="KW-0472">Membrane</keyword>
<evidence type="ECO:0000259" key="3">
    <source>
        <dbReference type="SMART" id="SM00014"/>
    </source>
</evidence>
<dbReference type="EMBL" id="JNBY01000149">
    <property type="protein sequence ID" value="KDN81227.1"/>
    <property type="molecule type" value="Genomic_DNA"/>
</dbReference>
<feature type="region of interest" description="Disordered" evidence="1">
    <location>
        <begin position="237"/>
        <end position="266"/>
    </location>
</feature>